<dbReference type="PANTHER" id="PTHR43433:SF5">
    <property type="entry name" value="AB HYDROLASE-1 DOMAIN-CONTAINING PROTEIN"/>
    <property type="match status" value="1"/>
</dbReference>
<sequence length="291" mass="30934">MNRATTNGVEIAYEAFGPPAGRPLLLIMGLGSQLINWDVELCELFADRGHRVVRFDNRDAGLSTHFHEAGVPHFNPGPDGVLAPPPYLLEDMADDTAGLLDALGWDAAHVLGASMGGMIAQSFAIRHPSRTLSLTSIMSTPSPHIGSPTPEAMAVLVTRSAPERDAVVRRAIESRRVIGSPGYPADDERVARLAGESFDRAYDPAGFARQLAAIRGSGDRTAGLRELSVPALVIHGEADTLVQLPGGQATADAIPGAKLLTFPGMGHDLPRELWPDIVAAVTDLTERAHRP</sequence>
<protein>
    <submittedName>
        <fullName evidence="2">Alpha/beta fold hydrolase</fullName>
    </submittedName>
</protein>
<proteinExistence type="predicted"/>
<dbReference type="InterPro" id="IPR000073">
    <property type="entry name" value="AB_hydrolase_1"/>
</dbReference>
<comment type="caution">
    <text evidence="2">The sequence shown here is derived from an EMBL/GenBank/DDBJ whole genome shotgun (WGS) entry which is preliminary data.</text>
</comment>
<dbReference type="GO" id="GO:0016787">
    <property type="term" value="F:hydrolase activity"/>
    <property type="evidence" value="ECO:0007669"/>
    <property type="project" value="UniProtKB-KW"/>
</dbReference>
<evidence type="ECO:0000259" key="1">
    <source>
        <dbReference type="Pfam" id="PF00561"/>
    </source>
</evidence>
<evidence type="ECO:0000313" key="3">
    <source>
        <dbReference type="Proteomes" id="UP001596496"/>
    </source>
</evidence>
<dbReference type="RefSeq" id="WP_380829261.1">
    <property type="nucleotide sequence ID" value="NZ_JBHTCG010000017.1"/>
</dbReference>
<organism evidence="2 3">
    <name type="scientific">Sphaerisporangium rhizosphaerae</name>
    <dbReference type="NCBI Taxonomy" id="2269375"/>
    <lineage>
        <taxon>Bacteria</taxon>
        <taxon>Bacillati</taxon>
        <taxon>Actinomycetota</taxon>
        <taxon>Actinomycetes</taxon>
        <taxon>Streptosporangiales</taxon>
        <taxon>Streptosporangiaceae</taxon>
        <taxon>Sphaerisporangium</taxon>
    </lineage>
</organism>
<evidence type="ECO:0000313" key="2">
    <source>
        <dbReference type="EMBL" id="MFC7385311.1"/>
    </source>
</evidence>
<reference evidence="3" key="1">
    <citation type="journal article" date="2019" name="Int. J. Syst. Evol. Microbiol.">
        <title>The Global Catalogue of Microorganisms (GCM) 10K type strain sequencing project: providing services to taxonomists for standard genome sequencing and annotation.</title>
        <authorList>
            <consortium name="The Broad Institute Genomics Platform"/>
            <consortium name="The Broad Institute Genome Sequencing Center for Infectious Disease"/>
            <person name="Wu L."/>
            <person name="Ma J."/>
        </authorList>
    </citation>
    <scope>NUCLEOTIDE SEQUENCE [LARGE SCALE GENOMIC DNA]</scope>
    <source>
        <strain evidence="3">CECT 7649</strain>
    </source>
</reference>
<dbReference type="Gene3D" id="3.40.50.1820">
    <property type="entry name" value="alpha/beta hydrolase"/>
    <property type="match status" value="1"/>
</dbReference>
<keyword evidence="3" id="KW-1185">Reference proteome</keyword>
<dbReference type="InterPro" id="IPR029058">
    <property type="entry name" value="AB_hydrolase_fold"/>
</dbReference>
<feature type="domain" description="AB hydrolase-1" evidence="1">
    <location>
        <begin position="23"/>
        <end position="268"/>
    </location>
</feature>
<accession>A0ABW2PA25</accession>
<name>A0ABW2PA25_9ACTN</name>
<dbReference type="Proteomes" id="UP001596496">
    <property type="component" value="Unassembled WGS sequence"/>
</dbReference>
<keyword evidence="2" id="KW-0378">Hydrolase</keyword>
<dbReference type="PANTHER" id="PTHR43433">
    <property type="entry name" value="HYDROLASE, ALPHA/BETA FOLD FAMILY PROTEIN"/>
    <property type="match status" value="1"/>
</dbReference>
<gene>
    <name evidence="2" type="ORF">ACFQSB_24100</name>
</gene>
<dbReference type="Pfam" id="PF00561">
    <property type="entry name" value="Abhydrolase_1"/>
    <property type="match status" value="1"/>
</dbReference>
<dbReference type="EMBL" id="JBHTCG010000017">
    <property type="protein sequence ID" value="MFC7385311.1"/>
    <property type="molecule type" value="Genomic_DNA"/>
</dbReference>
<dbReference type="SUPFAM" id="SSF53474">
    <property type="entry name" value="alpha/beta-Hydrolases"/>
    <property type="match status" value="1"/>
</dbReference>
<dbReference type="InterPro" id="IPR050471">
    <property type="entry name" value="AB_hydrolase"/>
</dbReference>